<keyword evidence="8" id="KW-1185">Reference proteome</keyword>
<protein>
    <recommendedName>
        <fullName evidence="9">RING-type domain-containing protein</fullName>
    </recommendedName>
</protein>
<dbReference type="EMBL" id="CAJZBQ010000064">
    <property type="protein sequence ID" value="CAG9336139.1"/>
    <property type="molecule type" value="Genomic_DNA"/>
</dbReference>
<proteinExistence type="predicted"/>
<evidence type="ECO:0000259" key="6">
    <source>
        <dbReference type="PROSITE" id="PS50119"/>
    </source>
</evidence>
<evidence type="ECO:0000256" key="1">
    <source>
        <dbReference type="ARBA" id="ARBA00022723"/>
    </source>
</evidence>
<evidence type="ECO:0000259" key="5">
    <source>
        <dbReference type="PROSITE" id="PS50089"/>
    </source>
</evidence>
<dbReference type="PROSITE" id="PS50119">
    <property type="entry name" value="ZF_BBOX"/>
    <property type="match status" value="1"/>
</dbReference>
<dbReference type="Pfam" id="PF00643">
    <property type="entry name" value="zf-B_box"/>
    <property type="match status" value="1"/>
</dbReference>
<sequence length="337" mass="39294">MIHKSDKLSDTQISKNFESDLSEKQNQFLHDSSNPQSPSKCTLASKKSLSNLLLCTKCLNTYNNQEFLPKVLICGHTICSPCLFSLSSIICPFCQHADKRDPTKIPENIYLRELIEDYDRKIIENYDHKNYCKEHSKEIGIYCENDEKFLCFDCIIKHKGHDFLPLTDQKLFEMAETNRKFIQDAKNECKNNIENGEKAIKAIEEEDLKIEKLVEGHVQNYNEMKNDFIVAIMKATSYCTGTIENYLDIHVKNQKEVGSLKFFVEISSKSLQDVEKIEKEYENKTIVDKVAWNRNEIEKVPDIPSIKLNNEIVRELEKPRDYRSDVFEIFKKLINVI</sequence>
<dbReference type="InterPro" id="IPR050143">
    <property type="entry name" value="TRIM/RBCC"/>
</dbReference>
<dbReference type="SUPFAM" id="SSF57845">
    <property type="entry name" value="B-box zinc-binding domain"/>
    <property type="match status" value="1"/>
</dbReference>
<comment type="caution">
    <text evidence="7">The sequence shown here is derived from an EMBL/GenBank/DDBJ whole genome shotgun (WGS) entry which is preliminary data.</text>
</comment>
<dbReference type="SMART" id="SM00336">
    <property type="entry name" value="BBOX"/>
    <property type="match status" value="1"/>
</dbReference>
<evidence type="ECO:0000256" key="4">
    <source>
        <dbReference type="PROSITE-ProRule" id="PRU00024"/>
    </source>
</evidence>
<dbReference type="GO" id="GO:0008270">
    <property type="term" value="F:zinc ion binding"/>
    <property type="evidence" value="ECO:0007669"/>
    <property type="project" value="UniProtKB-KW"/>
</dbReference>
<dbReference type="InterPro" id="IPR013083">
    <property type="entry name" value="Znf_RING/FYVE/PHD"/>
</dbReference>
<evidence type="ECO:0000256" key="2">
    <source>
        <dbReference type="ARBA" id="ARBA00022771"/>
    </source>
</evidence>
<evidence type="ECO:0000313" key="8">
    <source>
        <dbReference type="Proteomes" id="UP001162131"/>
    </source>
</evidence>
<feature type="domain" description="RING-type" evidence="5">
    <location>
        <begin position="55"/>
        <end position="95"/>
    </location>
</feature>
<dbReference type="AlphaFoldDB" id="A0AAU9KEG5"/>
<keyword evidence="2 4" id="KW-0863">Zinc-finger</keyword>
<gene>
    <name evidence="7" type="ORF">BSTOLATCC_MIC66027</name>
</gene>
<organism evidence="7 8">
    <name type="scientific">Blepharisma stoltei</name>
    <dbReference type="NCBI Taxonomy" id="1481888"/>
    <lineage>
        <taxon>Eukaryota</taxon>
        <taxon>Sar</taxon>
        <taxon>Alveolata</taxon>
        <taxon>Ciliophora</taxon>
        <taxon>Postciliodesmatophora</taxon>
        <taxon>Heterotrichea</taxon>
        <taxon>Heterotrichida</taxon>
        <taxon>Blepharismidae</taxon>
        <taxon>Blepharisma</taxon>
    </lineage>
</organism>
<keyword evidence="1" id="KW-0479">Metal-binding</keyword>
<dbReference type="PROSITE" id="PS00518">
    <property type="entry name" value="ZF_RING_1"/>
    <property type="match status" value="1"/>
</dbReference>
<dbReference type="InterPro" id="IPR001841">
    <property type="entry name" value="Znf_RING"/>
</dbReference>
<dbReference type="SUPFAM" id="SSF57850">
    <property type="entry name" value="RING/U-box"/>
    <property type="match status" value="1"/>
</dbReference>
<keyword evidence="3" id="KW-0862">Zinc</keyword>
<dbReference type="InterPro" id="IPR000315">
    <property type="entry name" value="Znf_B-box"/>
</dbReference>
<evidence type="ECO:0008006" key="9">
    <source>
        <dbReference type="Google" id="ProtNLM"/>
    </source>
</evidence>
<dbReference type="PANTHER" id="PTHR24103">
    <property type="entry name" value="E3 UBIQUITIN-PROTEIN LIGASE TRIM"/>
    <property type="match status" value="1"/>
</dbReference>
<dbReference type="InterPro" id="IPR017907">
    <property type="entry name" value="Znf_RING_CS"/>
</dbReference>
<feature type="domain" description="B box-type" evidence="6">
    <location>
        <begin position="127"/>
        <end position="166"/>
    </location>
</feature>
<dbReference type="SMART" id="SM00184">
    <property type="entry name" value="RING"/>
    <property type="match status" value="1"/>
</dbReference>
<evidence type="ECO:0000256" key="3">
    <source>
        <dbReference type="ARBA" id="ARBA00022833"/>
    </source>
</evidence>
<name>A0AAU9KEG5_9CILI</name>
<dbReference type="Proteomes" id="UP001162131">
    <property type="component" value="Unassembled WGS sequence"/>
</dbReference>
<dbReference type="PROSITE" id="PS50089">
    <property type="entry name" value="ZF_RING_2"/>
    <property type="match status" value="1"/>
</dbReference>
<reference evidence="7" key="1">
    <citation type="submission" date="2021-09" db="EMBL/GenBank/DDBJ databases">
        <authorList>
            <consortium name="AG Swart"/>
            <person name="Singh M."/>
            <person name="Singh A."/>
            <person name="Seah K."/>
            <person name="Emmerich C."/>
        </authorList>
    </citation>
    <scope>NUCLEOTIDE SEQUENCE</scope>
    <source>
        <strain evidence="7">ATCC30299</strain>
    </source>
</reference>
<dbReference type="Gene3D" id="3.30.160.60">
    <property type="entry name" value="Classic Zinc Finger"/>
    <property type="match status" value="1"/>
</dbReference>
<dbReference type="Gene3D" id="3.30.40.10">
    <property type="entry name" value="Zinc/RING finger domain, C3HC4 (zinc finger)"/>
    <property type="match status" value="1"/>
</dbReference>
<accession>A0AAU9KEG5</accession>
<evidence type="ECO:0000313" key="7">
    <source>
        <dbReference type="EMBL" id="CAG9336139.1"/>
    </source>
</evidence>